<dbReference type="InterPro" id="IPR014018">
    <property type="entry name" value="SecA_motor_DEAD"/>
</dbReference>
<keyword evidence="2" id="KW-0653">Protein transport</keyword>
<proteinExistence type="predicted"/>
<feature type="transmembrane region" description="Helical" evidence="4">
    <location>
        <begin position="1191"/>
        <end position="1208"/>
    </location>
</feature>
<accession>A0A815K5U5</accession>
<dbReference type="Gene3D" id="3.40.50.300">
    <property type="entry name" value="P-loop containing nucleotide triphosphate hydrolases"/>
    <property type="match status" value="2"/>
</dbReference>
<keyword evidence="2" id="KW-0813">Transport</keyword>
<dbReference type="EMBL" id="CAJNOT010003524">
    <property type="protein sequence ID" value="CAF1388476.1"/>
    <property type="molecule type" value="Genomic_DNA"/>
</dbReference>
<dbReference type="PANTHER" id="PTHR30612">
    <property type="entry name" value="SECA INNER MEMBRANE COMPONENT OF SEC PROTEIN SECRETION SYSTEM"/>
    <property type="match status" value="1"/>
</dbReference>
<evidence type="ECO:0000259" key="5">
    <source>
        <dbReference type="PROSITE" id="PS51192"/>
    </source>
</evidence>
<dbReference type="Pfam" id="PF07517">
    <property type="entry name" value="SecA_DEAD"/>
    <property type="match status" value="1"/>
</dbReference>
<feature type="domain" description="SecA family profile" evidence="7">
    <location>
        <begin position="1"/>
        <end position="496"/>
    </location>
</feature>
<dbReference type="PROSITE" id="PS51196">
    <property type="entry name" value="SECA_MOTOR_DEAD"/>
    <property type="match status" value="1"/>
</dbReference>
<protein>
    <submittedName>
        <fullName evidence="8">Uncharacterized protein</fullName>
    </submittedName>
</protein>
<dbReference type="SUPFAM" id="SSF81767">
    <property type="entry name" value="Pre-protein crosslinking domain of SecA"/>
    <property type="match status" value="1"/>
</dbReference>
<evidence type="ECO:0000256" key="2">
    <source>
        <dbReference type="ARBA" id="ARBA00022927"/>
    </source>
</evidence>
<dbReference type="PROSITE" id="PS51194">
    <property type="entry name" value="HELICASE_CTER"/>
    <property type="match status" value="1"/>
</dbReference>
<dbReference type="InterPro" id="IPR011115">
    <property type="entry name" value="SecA_DEAD"/>
</dbReference>
<dbReference type="SUPFAM" id="SSF52540">
    <property type="entry name" value="P-loop containing nucleoside triphosphate hydrolases"/>
    <property type="match status" value="3"/>
</dbReference>
<feature type="domain" description="Helicase C-terminal" evidence="6">
    <location>
        <begin position="303"/>
        <end position="506"/>
    </location>
</feature>
<dbReference type="InterPro" id="IPR000185">
    <property type="entry name" value="SecA"/>
</dbReference>
<evidence type="ECO:0000313" key="8">
    <source>
        <dbReference type="EMBL" id="CAF1388476.1"/>
    </source>
</evidence>
<evidence type="ECO:0000313" key="9">
    <source>
        <dbReference type="Proteomes" id="UP000663864"/>
    </source>
</evidence>
<keyword evidence="4" id="KW-0812">Transmembrane</keyword>
<keyword evidence="4" id="KW-1133">Transmembrane helix</keyword>
<dbReference type="GO" id="GO:0006605">
    <property type="term" value="P:protein targeting"/>
    <property type="evidence" value="ECO:0007669"/>
    <property type="project" value="InterPro"/>
</dbReference>
<comment type="caution">
    <text evidence="8">The sequence shown here is derived from an EMBL/GenBank/DDBJ whole genome shotgun (WGS) entry which is preliminary data.</text>
</comment>
<name>A0A815K5U5_9BILA</name>
<dbReference type="InterPro" id="IPR036670">
    <property type="entry name" value="SecA_X-link_sf"/>
</dbReference>
<sequence length="1210" mass="137875">MAVLIAAESEKNTLLQVNTGEGKTLLIATLAILRAKQNKTVDVITSSPVLAARDVEKMKPLFNHFRITASHNCEEQLDPRKLAYKSQIVYGDMQHFQRDFLLHNFYKKNILGDRKRECVIVDEVDNMLLDNGNNMLYLSHNVAGMETLVSLFVFLHRTINVPLHDVFIENTKRAMFMRHNDEYVVDVDHKNASSDLNPRVTIIDKNTGVDLTTSQWSEGLHQTIQLKHGCRLSPISLKAIFVSNVGFFKGYERINGLSGTLGSVEESKSLVALYDADLVRIPTWKPKNFYEHVPLVAANEALWLQNIYEEVKDQVIARRSVLIICNSISQVDVVQRGLERLHRLEKQALPGKSKFAQLVRKHFMKGVSWKRVFVNKIMTDCFDNLIVYRRDHDEFDLSGAKALPNCRIIIATNLAGRGTDIELSEGLQQAGGLHVIVTFLPENCRIEEQAFGRAARCGHPGSGQIIALIENDKRIDASETPTIFQLKEFRDNAEVHRLQSLKRRYDYHTAVEESCLNKFWEHSSRVLESVQSIENTSNTNTLPKPMQVIYFALLDEWALWLDEQAPLIQQCAKNCSEDDKHIIIESVQQFLTSHPFNNIETAMKWIKCPQPLLTLGLIELNQNNINRAQSIFHRVIKHFPEYAAEAYYYIGVIQQRITRQVHGKLSFSKAFDPDTWKQWLIGTQEREIVAAINAFHESRQRFSLRRLHRGELAAIVARLQHANESIISTNGFADQHQEYVAVHDAIVGNIDKFLGKPIEAADLRHDGRDELNAIMLRNILKELGITTRTMLSSKLHNDQIEFICSRHPISRKELVTKLEAFWKLDPLGFENEGRPELETFELRRLFKLPSRLDFWNELRELGVFLEESKYFTTRLSETIEDLIPVDPNTFNKIQASRLQFTDVPLNSVKVFKLDDVVNAEEKISNLPQLKAMLENGAIATEFVAVVDPTCLFNLNVYMRNFEGFTLKELTEHLGIDEITARWILSIYVEDKIIAPDIDGVYRLIGKKYSNDLLPDALRVAVEKIFADRFSYTHALDSLRNSFAKAFENPSTPKFIYLPTNPYEDLLADMLECGILMPSRISLAIPRKIDDGYNDAVEALEHIHDFNKIKDIIEANRPTIADADCTLIETQKYIVDNGTDPNQELKHFIANGLKQVAIVKEDTTWLWLMAIGAILLIVIAVVAVVAFGWTGVTLVLAAAVIAIAAYAIYKI</sequence>
<dbReference type="AlphaFoldDB" id="A0A815K5U5"/>
<dbReference type="GO" id="GO:0005524">
    <property type="term" value="F:ATP binding"/>
    <property type="evidence" value="ECO:0007669"/>
    <property type="project" value="InterPro"/>
</dbReference>
<keyword evidence="4" id="KW-0472">Membrane</keyword>
<feature type="domain" description="Helicase ATP-binding" evidence="5">
    <location>
        <begin position="4"/>
        <end position="139"/>
    </location>
</feature>
<dbReference type="PROSITE" id="PS51192">
    <property type="entry name" value="HELICASE_ATP_BIND_1"/>
    <property type="match status" value="1"/>
</dbReference>
<dbReference type="InterPro" id="IPR001650">
    <property type="entry name" value="Helicase_C-like"/>
</dbReference>
<dbReference type="SMART" id="SM00957">
    <property type="entry name" value="SecA_DEAD"/>
    <property type="match status" value="1"/>
</dbReference>
<feature type="non-terminal residue" evidence="8">
    <location>
        <position position="1"/>
    </location>
</feature>
<evidence type="ECO:0000256" key="3">
    <source>
        <dbReference type="ARBA" id="ARBA00023010"/>
    </source>
</evidence>
<dbReference type="InterPro" id="IPR027417">
    <property type="entry name" value="P-loop_NTPase"/>
</dbReference>
<dbReference type="GO" id="GO:0006886">
    <property type="term" value="P:intracellular protein transport"/>
    <property type="evidence" value="ECO:0007669"/>
    <property type="project" value="InterPro"/>
</dbReference>
<organism evidence="8 9">
    <name type="scientific">Rotaria sordida</name>
    <dbReference type="NCBI Taxonomy" id="392033"/>
    <lineage>
        <taxon>Eukaryota</taxon>
        <taxon>Metazoa</taxon>
        <taxon>Spiralia</taxon>
        <taxon>Gnathifera</taxon>
        <taxon>Rotifera</taxon>
        <taxon>Eurotatoria</taxon>
        <taxon>Bdelloidea</taxon>
        <taxon>Philodinida</taxon>
        <taxon>Philodinidae</taxon>
        <taxon>Rotaria</taxon>
    </lineage>
</organism>
<dbReference type="Proteomes" id="UP000663864">
    <property type="component" value="Unassembled WGS sequence"/>
</dbReference>
<reference evidence="8" key="1">
    <citation type="submission" date="2021-02" db="EMBL/GenBank/DDBJ databases">
        <authorList>
            <person name="Nowell W R."/>
        </authorList>
    </citation>
    <scope>NUCLEOTIDE SEQUENCE</scope>
</reference>
<evidence type="ECO:0000259" key="6">
    <source>
        <dbReference type="PROSITE" id="PS51194"/>
    </source>
</evidence>
<keyword evidence="1" id="KW-0963">Cytoplasm</keyword>
<evidence type="ECO:0000256" key="4">
    <source>
        <dbReference type="SAM" id="Phobius"/>
    </source>
</evidence>
<dbReference type="GO" id="GO:0016020">
    <property type="term" value="C:membrane"/>
    <property type="evidence" value="ECO:0007669"/>
    <property type="project" value="InterPro"/>
</dbReference>
<dbReference type="InterPro" id="IPR014001">
    <property type="entry name" value="Helicase_ATP-bd"/>
</dbReference>
<evidence type="ECO:0000256" key="1">
    <source>
        <dbReference type="ARBA" id="ARBA00022490"/>
    </source>
</evidence>
<dbReference type="GO" id="GO:0017038">
    <property type="term" value="P:protein import"/>
    <property type="evidence" value="ECO:0007669"/>
    <property type="project" value="InterPro"/>
</dbReference>
<evidence type="ECO:0000259" key="7">
    <source>
        <dbReference type="PROSITE" id="PS51196"/>
    </source>
</evidence>
<feature type="transmembrane region" description="Helical" evidence="4">
    <location>
        <begin position="1164"/>
        <end position="1184"/>
    </location>
</feature>
<dbReference type="PANTHER" id="PTHR30612:SF0">
    <property type="entry name" value="CHLOROPLAST PROTEIN-TRANSPORTING ATPASE"/>
    <property type="match status" value="1"/>
</dbReference>
<dbReference type="PRINTS" id="PR00906">
    <property type="entry name" value="SECA"/>
</dbReference>
<gene>
    <name evidence="8" type="ORF">ZHD862_LOCUS32495</name>
</gene>
<keyword evidence="3" id="KW-0811">Translocation</keyword>